<evidence type="ECO:0000256" key="1">
    <source>
        <dbReference type="SAM" id="Phobius"/>
    </source>
</evidence>
<keyword evidence="1" id="KW-0472">Membrane</keyword>
<comment type="caution">
    <text evidence="2">The sequence shown here is derived from an EMBL/GenBank/DDBJ whole genome shotgun (WGS) entry which is preliminary data.</text>
</comment>
<dbReference type="AlphaFoldDB" id="A0A8J2NYE6"/>
<dbReference type="EMBL" id="CAJVCH010206446">
    <property type="protein sequence ID" value="CAG7731133.1"/>
    <property type="molecule type" value="Genomic_DNA"/>
</dbReference>
<dbReference type="Proteomes" id="UP000708208">
    <property type="component" value="Unassembled WGS sequence"/>
</dbReference>
<accession>A0A8J2NYE6</accession>
<organism evidence="2 3">
    <name type="scientific">Allacma fusca</name>
    <dbReference type="NCBI Taxonomy" id="39272"/>
    <lineage>
        <taxon>Eukaryota</taxon>
        <taxon>Metazoa</taxon>
        <taxon>Ecdysozoa</taxon>
        <taxon>Arthropoda</taxon>
        <taxon>Hexapoda</taxon>
        <taxon>Collembola</taxon>
        <taxon>Symphypleona</taxon>
        <taxon>Sminthuridae</taxon>
        <taxon>Allacma</taxon>
    </lineage>
</organism>
<name>A0A8J2NYE6_9HEXA</name>
<keyword evidence="1" id="KW-1133">Transmembrane helix</keyword>
<evidence type="ECO:0000313" key="2">
    <source>
        <dbReference type="EMBL" id="CAG7731133.1"/>
    </source>
</evidence>
<evidence type="ECO:0000313" key="3">
    <source>
        <dbReference type="Proteomes" id="UP000708208"/>
    </source>
</evidence>
<proteinExistence type="predicted"/>
<protein>
    <submittedName>
        <fullName evidence="2">Uncharacterized protein</fullName>
    </submittedName>
</protein>
<reference evidence="2" key="1">
    <citation type="submission" date="2021-06" db="EMBL/GenBank/DDBJ databases">
        <authorList>
            <person name="Hodson N. C."/>
            <person name="Mongue J. A."/>
            <person name="Jaron S. K."/>
        </authorList>
    </citation>
    <scope>NUCLEOTIDE SEQUENCE</scope>
</reference>
<feature type="transmembrane region" description="Helical" evidence="1">
    <location>
        <begin position="111"/>
        <end position="130"/>
    </location>
</feature>
<sequence length="227" mass="25468">MPSFGLEDYTGSGYNDKILASHSPGFNFMTADAATAPKMEISLYTNPLELAVWLCVFGSSLVAAIALSSEVFSSGLERKTGFEVLFDLFAALVEQNWDTGKIYSATFKSKLRILIIVSWLLSGIIISNGYKGLLKTLFSTRNQYTTKWERLDQIQDFTWYLPAGRDNLSGTGVWFTTNNDDDTSWSSCNEGLAKPYKHVDNTVSVYSQARVSKERQNNEYPGPRQFR</sequence>
<feature type="non-terminal residue" evidence="2">
    <location>
        <position position="227"/>
    </location>
</feature>
<keyword evidence="3" id="KW-1185">Reference proteome</keyword>
<keyword evidence="1" id="KW-0812">Transmembrane</keyword>
<feature type="transmembrane region" description="Helical" evidence="1">
    <location>
        <begin position="50"/>
        <end position="69"/>
    </location>
</feature>
<gene>
    <name evidence="2" type="ORF">AFUS01_LOCUS19740</name>
</gene>